<dbReference type="EMBL" id="AP019400">
    <property type="protein sequence ID" value="BBI35905.1"/>
    <property type="molecule type" value="Genomic_DNA"/>
</dbReference>
<dbReference type="GO" id="GO:0009231">
    <property type="term" value="P:riboflavin biosynthetic process"/>
    <property type="evidence" value="ECO:0007669"/>
    <property type="project" value="TreeGrafter"/>
</dbReference>
<keyword evidence="7" id="KW-1185">Reference proteome</keyword>
<dbReference type="KEGG" id="cohn:KCTCHS21_53040"/>
<evidence type="ECO:0000256" key="5">
    <source>
        <dbReference type="ARBA" id="ARBA00024029"/>
    </source>
</evidence>
<dbReference type="GO" id="GO:0016811">
    <property type="term" value="F:hydrolase activity, acting on carbon-nitrogen (but not peptide) bonds, in linear amides"/>
    <property type="evidence" value="ECO:0007669"/>
    <property type="project" value="TreeGrafter"/>
</dbReference>
<keyword evidence="2" id="KW-0479">Metal-binding</keyword>
<comment type="cofactor">
    <cofactor evidence="1">
        <name>Zn(2+)</name>
        <dbReference type="ChEBI" id="CHEBI:29105"/>
    </cofactor>
</comment>
<keyword evidence="3" id="KW-0378">Hydrolase</keyword>
<protein>
    <submittedName>
        <fullName evidence="6">Creatininase</fullName>
    </submittedName>
</protein>
<dbReference type="Proteomes" id="UP000289856">
    <property type="component" value="Chromosome"/>
</dbReference>
<dbReference type="PANTHER" id="PTHR35005">
    <property type="entry name" value="3-DEHYDRO-SCYLLO-INOSOSE HYDROLASE"/>
    <property type="match status" value="1"/>
</dbReference>
<evidence type="ECO:0000256" key="1">
    <source>
        <dbReference type="ARBA" id="ARBA00001947"/>
    </source>
</evidence>
<comment type="similarity">
    <text evidence="5">Belongs to the creatininase superfamily.</text>
</comment>
<dbReference type="Gene3D" id="3.40.50.10310">
    <property type="entry name" value="Creatininase"/>
    <property type="match status" value="1"/>
</dbReference>
<dbReference type="AlphaFoldDB" id="A0A3T1DD79"/>
<keyword evidence="4" id="KW-0862">Zinc</keyword>
<accession>A0A3T1DD79</accession>
<dbReference type="InterPro" id="IPR003785">
    <property type="entry name" value="Creatininase/forma_Hydrolase"/>
</dbReference>
<reference evidence="6 7" key="1">
    <citation type="submission" date="2019-01" db="EMBL/GenBank/DDBJ databases">
        <title>Complete genome sequence of Cohnella hallensis HS21 isolated from Korean fir (Abies koreana) rhizospheric soil.</title>
        <authorList>
            <person name="Jiang L."/>
            <person name="Kang S.W."/>
            <person name="Kim S."/>
            <person name="Jung J."/>
            <person name="Kim C.Y."/>
            <person name="Kim D.H."/>
            <person name="Kim S.W."/>
            <person name="Lee J."/>
        </authorList>
    </citation>
    <scope>NUCLEOTIDE SEQUENCE [LARGE SCALE GENOMIC DNA]</scope>
    <source>
        <strain evidence="6 7">HS21</strain>
    </source>
</reference>
<evidence type="ECO:0000256" key="4">
    <source>
        <dbReference type="ARBA" id="ARBA00022833"/>
    </source>
</evidence>
<dbReference type="Pfam" id="PF02633">
    <property type="entry name" value="Creatininase"/>
    <property type="match status" value="1"/>
</dbReference>
<evidence type="ECO:0000313" key="7">
    <source>
        <dbReference type="Proteomes" id="UP000289856"/>
    </source>
</evidence>
<gene>
    <name evidence="6" type="ORF">KCTCHS21_53040</name>
</gene>
<organism evidence="6 7">
    <name type="scientific">Cohnella abietis</name>
    <dbReference type="NCBI Taxonomy" id="2507935"/>
    <lineage>
        <taxon>Bacteria</taxon>
        <taxon>Bacillati</taxon>
        <taxon>Bacillota</taxon>
        <taxon>Bacilli</taxon>
        <taxon>Bacillales</taxon>
        <taxon>Paenibacillaceae</taxon>
        <taxon>Cohnella</taxon>
    </lineage>
</organism>
<dbReference type="PANTHER" id="PTHR35005:SF1">
    <property type="entry name" value="2-AMINO-5-FORMYLAMINO-6-RIBOSYLAMINOPYRIMIDIN-4(3H)-ONE 5'-MONOPHOSPHATE DEFORMYLASE"/>
    <property type="match status" value="1"/>
</dbReference>
<dbReference type="SUPFAM" id="SSF102215">
    <property type="entry name" value="Creatininase"/>
    <property type="match status" value="1"/>
</dbReference>
<evidence type="ECO:0000256" key="2">
    <source>
        <dbReference type="ARBA" id="ARBA00022723"/>
    </source>
</evidence>
<dbReference type="RefSeq" id="WP_130614962.1">
    <property type="nucleotide sequence ID" value="NZ_AP019400.1"/>
</dbReference>
<dbReference type="InterPro" id="IPR024087">
    <property type="entry name" value="Creatininase-like_sf"/>
</dbReference>
<dbReference type="GO" id="GO:0046872">
    <property type="term" value="F:metal ion binding"/>
    <property type="evidence" value="ECO:0007669"/>
    <property type="project" value="UniProtKB-KW"/>
</dbReference>
<proteinExistence type="inferred from homology"/>
<evidence type="ECO:0000313" key="6">
    <source>
        <dbReference type="EMBL" id="BBI35905.1"/>
    </source>
</evidence>
<sequence>MENSIFSETMANMTWVEIEKSLSVDHVVLLPSGILEQHGPHLTLAPDIYFSCEIAKAVKKQLIEQAIQAVIAPPTYWGITRTTAGFPGSFILRKETLKALMSDILVCLHRWGARHIYIIDVHDDITHRTAILEAVQETRQFHGANVKSILSEKFARESKLTGNEDHVLIKASNPTVTQFTDIPDIHAGALESSFIKQYYPHAYRAEACEPLQPTRMSACESSKWEQGWIDAREVNPLGYYGDPAKINMKLAQRYIEIEGRHISAVIQQDLDSRRTPSQ</sequence>
<name>A0A3T1DD79_9BACL</name>
<evidence type="ECO:0000256" key="3">
    <source>
        <dbReference type="ARBA" id="ARBA00022801"/>
    </source>
</evidence>
<dbReference type="OrthoDB" id="9801445at2"/>